<feature type="region of interest" description="Disordered" evidence="1">
    <location>
        <begin position="314"/>
        <end position="343"/>
    </location>
</feature>
<dbReference type="EMBL" id="RCZH01000006">
    <property type="protein sequence ID" value="TPG40839.1"/>
    <property type="molecule type" value="Genomic_DNA"/>
</dbReference>
<dbReference type="Proteomes" id="UP000319700">
    <property type="component" value="Unassembled WGS sequence"/>
</dbReference>
<dbReference type="AlphaFoldDB" id="A0A502EVT2"/>
<proteinExistence type="predicted"/>
<dbReference type="RefSeq" id="WP_140506778.1">
    <property type="nucleotide sequence ID" value="NZ_RCZH01000006.1"/>
</dbReference>
<comment type="caution">
    <text evidence="2">The sequence shown here is derived from an EMBL/GenBank/DDBJ whole genome shotgun (WGS) entry which is preliminary data.</text>
</comment>
<sequence>MVQQHEKLSQNETQTSAANAGNNAVQLKDNRESSSAQKTLLKKAVGQESTFKPIQKKEIEANQIVAKALQTKSFASSQPQIQLQKLNPIPSPVVQRTVLSKVQSLRKGGTQIVYYSTYDPSQEFENQFDAWRLDTRLANEQNNFDEEARYPTVFTHYNTDSHNVPPSVGKAGPHTVSHSSLSYRLSKKIRKSPTLKKLRDEQVVTVEEFIKLLETEAPKRFKDNQRERLIKDYKISYKRLNKIIEGAKENYKGEGHELLMRLIQLNPYTVYGKGTKVSSGRIKHKGERKEDDFETSIDDKAKFTSQDNYHNFKSKRKKLYKDSSDEEKEKDDEHKHKDKKGKSVSLSPMDVMILLGRTVRGALYIMNQGDWDAYELYKTNNPENKYPR</sequence>
<gene>
    <name evidence="2" type="ORF">EAH81_10880</name>
</gene>
<name>A0A502EVT2_9FLAO</name>
<protein>
    <submittedName>
        <fullName evidence="2">Uncharacterized protein</fullName>
    </submittedName>
</protein>
<organism evidence="2 3">
    <name type="scientific">Flavobacterium pectinovorum</name>
    <dbReference type="NCBI Taxonomy" id="29533"/>
    <lineage>
        <taxon>Bacteria</taxon>
        <taxon>Pseudomonadati</taxon>
        <taxon>Bacteroidota</taxon>
        <taxon>Flavobacteriia</taxon>
        <taxon>Flavobacteriales</taxon>
        <taxon>Flavobacteriaceae</taxon>
        <taxon>Flavobacterium</taxon>
    </lineage>
</organism>
<feature type="region of interest" description="Disordered" evidence="1">
    <location>
        <begin position="1"/>
        <end position="42"/>
    </location>
</feature>
<evidence type="ECO:0000313" key="2">
    <source>
        <dbReference type="EMBL" id="TPG40839.1"/>
    </source>
</evidence>
<reference evidence="2 3" key="1">
    <citation type="journal article" date="2019" name="Environ. Microbiol.">
        <title>Species interactions and distinct microbial communities in high Arctic permafrost affected cryosols are associated with the CH4 and CO2 gas fluxes.</title>
        <authorList>
            <person name="Altshuler I."/>
            <person name="Hamel J."/>
            <person name="Turney S."/>
            <person name="Magnuson E."/>
            <person name="Levesque R."/>
            <person name="Greer C."/>
            <person name="Whyte L.G."/>
        </authorList>
    </citation>
    <scope>NUCLEOTIDE SEQUENCE [LARGE SCALE GENOMIC DNA]</scope>
    <source>
        <strain evidence="2 3">42</strain>
    </source>
</reference>
<accession>A0A502EVT2</accession>
<evidence type="ECO:0000313" key="3">
    <source>
        <dbReference type="Proteomes" id="UP000319700"/>
    </source>
</evidence>
<evidence type="ECO:0000256" key="1">
    <source>
        <dbReference type="SAM" id="MobiDB-lite"/>
    </source>
</evidence>
<feature type="compositionally biased region" description="Polar residues" evidence="1">
    <location>
        <begin position="10"/>
        <end position="25"/>
    </location>
</feature>
<keyword evidence="3" id="KW-1185">Reference proteome</keyword>